<evidence type="ECO:0000256" key="1">
    <source>
        <dbReference type="SAM" id="MobiDB-lite"/>
    </source>
</evidence>
<name>A0A518H853_9BACT</name>
<protein>
    <submittedName>
        <fullName evidence="2">Uncharacterized protein</fullName>
    </submittedName>
</protein>
<keyword evidence="3" id="KW-1185">Reference proteome</keyword>
<evidence type="ECO:0000313" key="3">
    <source>
        <dbReference type="Proteomes" id="UP000317835"/>
    </source>
</evidence>
<proteinExistence type="predicted"/>
<feature type="region of interest" description="Disordered" evidence="1">
    <location>
        <begin position="1"/>
        <end position="20"/>
    </location>
</feature>
<organism evidence="2 3">
    <name type="scientific">Tautonia plasticadhaerens</name>
    <dbReference type="NCBI Taxonomy" id="2527974"/>
    <lineage>
        <taxon>Bacteria</taxon>
        <taxon>Pseudomonadati</taxon>
        <taxon>Planctomycetota</taxon>
        <taxon>Planctomycetia</taxon>
        <taxon>Isosphaerales</taxon>
        <taxon>Isosphaeraceae</taxon>
        <taxon>Tautonia</taxon>
    </lineage>
</organism>
<sequence>MATGKGVNQGKTAFVREQLTRDGSLNEEGINRAWQEAGNEDNISGSLVYKIRSELGLTGNRGAAGGAGTAKGKARPKARPAAEPAERARAEDNGQRASYSEPSAAVAVPTGDKERALDRVEDGIDDLIGELKGLGGMDEALEALRKARRVVVRSHGG</sequence>
<dbReference type="RefSeq" id="WP_145274004.1">
    <property type="nucleotide sequence ID" value="NZ_CP036426.1"/>
</dbReference>
<reference evidence="2 3" key="1">
    <citation type="submission" date="2019-02" db="EMBL/GenBank/DDBJ databases">
        <title>Deep-cultivation of Planctomycetes and their phenomic and genomic characterization uncovers novel biology.</title>
        <authorList>
            <person name="Wiegand S."/>
            <person name="Jogler M."/>
            <person name="Boedeker C."/>
            <person name="Pinto D."/>
            <person name="Vollmers J."/>
            <person name="Rivas-Marin E."/>
            <person name="Kohn T."/>
            <person name="Peeters S.H."/>
            <person name="Heuer A."/>
            <person name="Rast P."/>
            <person name="Oberbeckmann S."/>
            <person name="Bunk B."/>
            <person name="Jeske O."/>
            <person name="Meyerdierks A."/>
            <person name="Storesund J.E."/>
            <person name="Kallscheuer N."/>
            <person name="Luecker S."/>
            <person name="Lage O.M."/>
            <person name="Pohl T."/>
            <person name="Merkel B.J."/>
            <person name="Hornburger P."/>
            <person name="Mueller R.-W."/>
            <person name="Bruemmer F."/>
            <person name="Labrenz M."/>
            <person name="Spormann A.M."/>
            <person name="Op den Camp H."/>
            <person name="Overmann J."/>
            <person name="Amann R."/>
            <person name="Jetten M.S.M."/>
            <person name="Mascher T."/>
            <person name="Medema M.H."/>
            <person name="Devos D.P."/>
            <person name="Kaster A.-K."/>
            <person name="Ovreas L."/>
            <person name="Rohde M."/>
            <person name="Galperin M.Y."/>
            <person name="Jogler C."/>
        </authorList>
    </citation>
    <scope>NUCLEOTIDE SEQUENCE [LARGE SCALE GENOMIC DNA]</scope>
    <source>
        <strain evidence="2 3">ElP</strain>
    </source>
</reference>
<accession>A0A518H853</accession>
<evidence type="ECO:0000313" key="2">
    <source>
        <dbReference type="EMBL" id="QDV36936.1"/>
    </source>
</evidence>
<feature type="region of interest" description="Disordered" evidence="1">
    <location>
        <begin position="58"/>
        <end position="114"/>
    </location>
</feature>
<dbReference type="KEGG" id="tpla:ElP_48660"/>
<dbReference type="EMBL" id="CP036426">
    <property type="protein sequence ID" value="QDV36936.1"/>
    <property type="molecule type" value="Genomic_DNA"/>
</dbReference>
<dbReference type="OrthoDB" id="10015740at2"/>
<dbReference type="AlphaFoldDB" id="A0A518H853"/>
<feature type="compositionally biased region" description="Basic and acidic residues" evidence="1">
    <location>
        <begin position="84"/>
        <end position="94"/>
    </location>
</feature>
<dbReference type="Proteomes" id="UP000317835">
    <property type="component" value="Chromosome"/>
</dbReference>
<gene>
    <name evidence="2" type="ORF">ElP_48660</name>
</gene>